<dbReference type="Proteomes" id="UP000178776">
    <property type="component" value="Chromosome"/>
</dbReference>
<dbReference type="EMBL" id="CP017707">
    <property type="protein sequence ID" value="AOZ52011.1"/>
    <property type="molecule type" value="Genomic_DNA"/>
</dbReference>
<dbReference type="Pfam" id="PF09361">
    <property type="entry name" value="Phasin_2"/>
    <property type="match status" value="1"/>
</dbReference>
<evidence type="ECO:0000313" key="2">
    <source>
        <dbReference type="EMBL" id="AOZ52011.1"/>
    </source>
</evidence>
<dbReference type="InterPro" id="IPR010127">
    <property type="entry name" value="Phasin_subfam-1"/>
</dbReference>
<dbReference type="InterPro" id="IPR018968">
    <property type="entry name" value="Phasin"/>
</dbReference>
<dbReference type="STRING" id="1108595.BKX93_19795"/>
<accession>A0A1D9LLA3</accession>
<protein>
    <submittedName>
        <fullName evidence="2">Phasin</fullName>
    </submittedName>
</protein>
<proteinExistence type="predicted"/>
<reference evidence="2 3" key="1">
    <citation type="submission" date="2016-10" db="EMBL/GenBank/DDBJ databases">
        <title>Chromobacterium muskegensis sp. nov., an insecticidal bacterium isolated from Sphagnum bogs.</title>
        <authorList>
            <person name="Sparks M.E."/>
            <person name="Blackburn M.B."/>
            <person name="Gundersen-Rindal D.E."/>
            <person name="Mitchell A."/>
            <person name="Farrar R."/>
            <person name="Kuhar D."/>
        </authorList>
    </citation>
    <scope>NUCLEOTIDE SEQUENCE [LARGE SCALE GENOMIC DNA]</scope>
    <source>
        <strain evidence="2 3">21-1</strain>
    </source>
</reference>
<dbReference type="NCBIfam" id="TIGR01841">
    <property type="entry name" value="phasin"/>
    <property type="match status" value="1"/>
</dbReference>
<dbReference type="GeneID" id="68843448"/>
<evidence type="ECO:0000259" key="1">
    <source>
        <dbReference type="Pfam" id="PF09361"/>
    </source>
</evidence>
<sequence length="184" mass="19530">MSYNNEQLNKLSLTGLESTLRFAQIALDSTERLVKLQLEASKQSLEDHTKAARQLTEFKDSQEAINHLNKLATQSIDKLVNHSRDLYEVVSGTQSELSKLVEESVGLFNKSLISSIESVAKSAPAGSDATLNAVKTSVAAAAAAVNTFSKAAQQVAEFTDSSVKAATSATADAVKNSAKRGATV</sequence>
<dbReference type="RefSeq" id="WP_046158713.1">
    <property type="nucleotide sequence ID" value="NZ_CP017707.1"/>
</dbReference>
<gene>
    <name evidence="2" type="ORF">BKX93_19795</name>
</gene>
<feature type="domain" description="Phasin" evidence="1">
    <location>
        <begin position="6"/>
        <end position="104"/>
    </location>
</feature>
<name>A0A1D9LLA3_9NEIS</name>
<dbReference type="KEGG" id="cvc:BKX93_19795"/>
<evidence type="ECO:0000313" key="3">
    <source>
        <dbReference type="Proteomes" id="UP000178776"/>
    </source>
</evidence>
<dbReference type="AlphaFoldDB" id="A0A1D9LLA3"/>
<organism evidence="2 3">
    <name type="scientific">Chromobacterium vaccinii</name>
    <dbReference type="NCBI Taxonomy" id="1108595"/>
    <lineage>
        <taxon>Bacteria</taxon>
        <taxon>Pseudomonadati</taxon>
        <taxon>Pseudomonadota</taxon>
        <taxon>Betaproteobacteria</taxon>
        <taxon>Neisseriales</taxon>
        <taxon>Chromobacteriaceae</taxon>
        <taxon>Chromobacterium</taxon>
    </lineage>
</organism>